<keyword evidence="3" id="KW-1185">Reference proteome</keyword>
<keyword evidence="2" id="KW-0378">Hydrolase</keyword>
<organism evidence="2 3">
    <name type="scientific">Niveibacterium umoris</name>
    <dbReference type="NCBI Taxonomy" id="1193620"/>
    <lineage>
        <taxon>Bacteria</taxon>
        <taxon>Pseudomonadati</taxon>
        <taxon>Pseudomonadota</taxon>
        <taxon>Betaproteobacteria</taxon>
        <taxon>Rhodocyclales</taxon>
        <taxon>Rhodocyclaceae</taxon>
        <taxon>Niveibacterium</taxon>
    </lineage>
</organism>
<dbReference type="InterPro" id="IPR029058">
    <property type="entry name" value="AB_hydrolase_fold"/>
</dbReference>
<dbReference type="Proteomes" id="UP000561045">
    <property type="component" value="Unassembled WGS sequence"/>
</dbReference>
<gene>
    <name evidence="2" type="ORF">GGR36_003161</name>
</gene>
<comment type="caution">
    <text evidence="2">The sequence shown here is derived from an EMBL/GenBank/DDBJ whole genome shotgun (WGS) entry which is preliminary data.</text>
</comment>
<dbReference type="RefSeq" id="WP_183635735.1">
    <property type="nucleotide sequence ID" value="NZ_BAABLE010000005.1"/>
</dbReference>
<dbReference type="GO" id="GO:0004806">
    <property type="term" value="F:triacylglycerol lipase activity"/>
    <property type="evidence" value="ECO:0007669"/>
    <property type="project" value="TreeGrafter"/>
</dbReference>
<dbReference type="GO" id="GO:0004177">
    <property type="term" value="F:aminopeptidase activity"/>
    <property type="evidence" value="ECO:0007669"/>
    <property type="project" value="UniProtKB-KW"/>
</dbReference>
<dbReference type="EMBL" id="JACIET010000002">
    <property type="protein sequence ID" value="MBB4013815.1"/>
    <property type="molecule type" value="Genomic_DNA"/>
</dbReference>
<dbReference type="SUPFAM" id="SSF53474">
    <property type="entry name" value="alpha/beta-Hydrolases"/>
    <property type="match status" value="1"/>
</dbReference>
<evidence type="ECO:0000313" key="2">
    <source>
        <dbReference type="EMBL" id="MBB4013815.1"/>
    </source>
</evidence>
<dbReference type="Pfam" id="PF00561">
    <property type="entry name" value="Abhydrolase_1"/>
    <property type="match status" value="1"/>
</dbReference>
<dbReference type="Gene3D" id="3.40.50.1820">
    <property type="entry name" value="alpha/beta hydrolase"/>
    <property type="match status" value="1"/>
</dbReference>
<keyword evidence="2" id="KW-0645">Protease</keyword>
<evidence type="ECO:0000259" key="1">
    <source>
        <dbReference type="Pfam" id="PF00561"/>
    </source>
</evidence>
<dbReference type="AlphaFoldDB" id="A0A840BKN2"/>
<feature type="domain" description="AB hydrolase-1" evidence="1">
    <location>
        <begin position="22"/>
        <end position="145"/>
    </location>
</feature>
<dbReference type="GO" id="GO:0046503">
    <property type="term" value="P:glycerolipid catabolic process"/>
    <property type="evidence" value="ECO:0007669"/>
    <property type="project" value="TreeGrafter"/>
</dbReference>
<dbReference type="PANTHER" id="PTHR43433:SF5">
    <property type="entry name" value="AB HYDROLASE-1 DOMAIN-CONTAINING PROTEIN"/>
    <property type="match status" value="1"/>
</dbReference>
<dbReference type="InterPro" id="IPR000073">
    <property type="entry name" value="AB_hydrolase_1"/>
</dbReference>
<reference evidence="2 3" key="1">
    <citation type="submission" date="2020-08" db="EMBL/GenBank/DDBJ databases">
        <title>Genomic Encyclopedia of Type Strains, Phase IV (KMG-IV): sequencing the most valuable type-strain genomes for metagenomic binning, comparative biology and taxonomic classification.</title>
        <authorList>
            <person name="Goeker M."/>
        </authorList>
    </citation>
    <scope>NUCLEOTIDE SEQUENCE [LARGE SCALE GENOMIC DNA]</scope>
    <source>
        <strain evidence="2 3">DSM 106739</strain>
    </source>
</reference>
<sequence>MPNVLARGLQIEYESLGDPAAPTIVLIMGLGMQLVSWPDAFCNALVERGFRVIRFDNRDAGLSTRLRVHKRPGLLPTLLRAACGLKPRVPYTLEDMAADTVALLDALGIERAHIVGASMGGMIAQLVAAHYPQRVLSLVSIMSSSGNPRLSRPKVHAARALLSRPAEPGNPESVIEHLIGVFGVVGSPGFPYERDALRRHVAAAVHRAWHPAGTVNQLLAVIASGDRRHVLRQIRVPTLVIHGDADPLVPLEAGRDTARHITGAQLQIIAGMGHDLAPGVQPLLVEAIARHCSGAAGFAPAVRAATAVRS</sequence>
<name>A0A840BKN2_9RHOO</name>
<evidence type="ECO:0000313" key="3">
    <source>
        <dbReference type="Proteomes" id="UP000561045"/>
    </source>
</evidence>
<dbReference type="InterPro" id="IPR050471">
    <property type="entry name" value="AB_hydrolase"/>
</dbReference>
<protein>
    <submittedName>
        <fullName evidence="2">Proline iminopeptidase</fullName>
        <ecNumber evidence="2">3.4.11.5</ecNumber>
    </submittedName>
</protein>
<accession>A0A840BKN2</accession>
<dbReference type="PANTHER" id="PTHR43433">
    <property type="entry name" value="HYDROLASE, ALPHA/BETA FOLD FAMILY PROTEIN"/>
    <property type="match status" value="1"/>
</dbReference>
<proteinExistence type="predicted"/>
<keyword evidence="2" id="KW-0031">Aminopeptidase</keyword>
<dbReference type="EC" id="3.4.11.5" evidence="2"/>